<dbReference type="Proteomes" id="UP000244081">
    <property type="component" value="Unassembled WGS sequence"/>
</dbReference>
<reference evidence="1 2" key="1">
    <citation type="submission" date="2018-04" db="EMBL/GenBank/DDBJ databases">
        <title>Genomic Encyclopedia of Archaeal and Bacterial Type Strains, Phase II (KMG-II): from individual species to whole genera.</title>
        <authorList>
            <person name="Goeker M."/>
        </authorList>
    </citation>
    <scope>NUCLEOTIDE SEQUENCE [LARGE SCALE GENOMIC DNA]</scope>
    <source>
        <strain evidence="1 2">DSM 23382</strain>
    </source>
</reference>
<dbReference type="OrthoDB" id="8373073at2"/>
<organism evidence="1 2">
    <name type="scientific">Breoghania corrubedonensis</name>
    <dbReference type="NCBI Taxonomy" id="665038"/>
    <lineage>
        <taxon>Bacteria</taxon>
        <taxon>Pseudomonadati</taxon>
        <taxon>Pseudomonadota</taxon>
        <taxon>Alphaproteobacteria</taxon>
        <taxon>Hyphomicrobiales</taxon>
        <taxon>Stappiaceae</taxon>
        <taxon>Breoghania</taxon>
    </lineage>
</organism>
<name>A0A2T5VD45_9HYPH</name>
<dbReference type="AlphaFoldDB" id="A0A2T5VD45"/>
<accession>A0A2T5VD45</accession>
<proteinExistence type="predicted"/>
<keyword evidence="2" id="KW-1185">Reference proteome</keyword>
<evidence type="ECO:0000313" key="2">
    <source>
        <dbReference type="Proteomes" id="UP000244081"/>
    </source>
</evidence>
<sequence>MIKLHSGSAFCIQELLEDERVETRSELEWLEKDLVQRRARLAYWARRKQDAETLPDVPEDLKQDTLYFYRRAVRYLQTGERLRAFLVAEIAGQPEHTSAYHMEQ</sequence>
<dbReference type="EMBL" id="QAYG01000002">
    <property type="protein sequence ID" value="PTW61673.1"/>
    <property type="molecule type" value="Genomic_DNA"/>
</dbReference>
<evidence type="ECO:0000313" key="1">
    <source>
        <dbReference type="EMBL" id="PTW61673.1"/>
    </source>
</evidence>
<gene>
    <name evidence="1" type="ORF">C8N35_102388</name>
</gene>
<comment type="caution">
    <text evidence="1">The sequence shown here is derived from an EMBL/GenBank/DDBJ whole genome shotgun (WGS) entry which is preliminary data.</text>
</comment>
<protein>
    <submittedName>
        <fullName evidence="1">Uncharacterized protein</fullName>
    </submittedName>
</protein>